<evidence type="ECO:0000256" key="1">
    <source>
        <dbReference type="SAM" id="Phobius"/>
    </source>
</evidence>
<name>A0ABQ8IS19_DERPT</name>
<feature type="transmembrane region" description="Helical" evidence="1">
    <location>
        <begin position="225"/>
        <end position="244"/>
    </location>
</feature>
<feature type="transmembrane region" description="Helical" evidence="1">
    <location>
        <begin position="15"/>
        <end position="35"/>
    </location>
</feature>
<feature type="non-terminal residue" evidence="2">
    <location>
        <position position="1"/>
    </location>
</feature>
<proteinExistence type="predicted"/>
<dbReference type="Proteomes" id="UP000887458">
    <property type="component" value="Unassembled WGS sequence"/>
</dbReference>
<organism evidence="2 3">
    <name type="scientific">Dermatophagoides pteronyssinus</name>
    <name type="common">European house dust mite</name>
    <dbReference type="NCBI Taxonomy" id="6956"/>
    <lineage>
        <taxon>Eukaryota</taxon>
        <taxon>Metazoa</taxon>
        <taxon>Ecdysozoa</taxon>
        <taxon>Arthropoda</taxon>
        <taxon>Chelicerata</taxon>
        <taxon>Arachnida</taxon>
        <taxon>Acari</taxon>
        <taxon>Acariformes</taxon>
        <taxon>Sarcoptiformes</taxon>
        <taxon>Astigmata</taxon>
        <taxon>Psoroptidia</taxon>
        <taxon>Analgoidea</taxon>
        <taxon>Pyroglyphidae</taxon>
        <taxon>Dermatophagoidinae</taxon>
        <taxon>Dermatophagoides</taxon>
    </lineage>
</organism>
<accession>A0ABQ8IS19</accession>
<reference evidence="2 3" key="2">
    <citation type="journal article" date="2022" name="Mol. Biol. Evol.">
        <title>Comparative Genomics Reveals Insights into the Divergent Evolution of Astigmatic Mites and Household Pest Adaptations.</title>
        <authorList>
            <person name="Xiong Q."/>
            <person name="Wan A.T."/>
            <person name="Liu X."/>
            <person name="Fung C.S."/>
            <person name="Xiao X."/>
            <person name="Malainual N."/>
            <person name="Hou J."/>
            <person name="Wang L."/>
            <person name="Wang M."/>
            <person name="Yang K.Y."/>
            <person name="Cui Y."/>
            <person name="Leung E.L."/>
            <person name="Nong W."/>
            <person name="Shin S.K."/>
            <person name="Au S.W."/>
            <person name="Jeong K.Y."/>
            <person name="Chew F.T."/>
            <person name="Hui J.H."/>
            <person name="Leung T.F."/>
            <person name="Tungtrongchitr A."/>
            <person name="Zhong N."/>
            <person name="Liu Z."/>
            <person name="Tsui S.K."/>
        </authorList>
    </citation>
    <scope>NUCLEOTIDE SEQUENCE [LARGE SCALE GENOMIC DNA]</scope>
    <source>
        <strain evidence="2">Derp</strain>
    </source>
</reference>
<sequence length="390" mass="45154">NGEISSNQIMEMSKIVLIIQFTFALTCLLIQFYAICSARWASFESRIELGLIEEHGHYGLWSMCTYRKLIPAQVDDDGRIIIDSDCDSMDTFFTPDHPKVFISFFVICHALALIIFCSMILFRLIELYHDSWNTNSDDLEMNTTKMKRFFIIASRLMANRIQTRNDEEYYVQTQIRNKLYAISVAVLSTMLALAGALTPQQSLRDTDLLRNMAQVNYRVWRGPGFWAQMTTMIMDMLITTLIVIEVRVVFVQFHLQSATITIEPNTTDNDETTADDNDDEIVTVINHQSIDDNFIVNPFFSNYHSNDSRLMNVTLTHKSKNSIEMTIPKMVSTPTQASMNQQSTIDGQYINSEQVRHMKNQRIQQQQQQQQQIENLNKETAYCNPMYKDD</sequence>
<dbReference type="Gene3D" id="1.20.140.150">
    <property type="match status" value="1"/>
</dbReference>
<gene>
    <name evidence="2" type="ORF">DERP_006804</name>
</gene>
<protein>
    <submittedName>
        <fullName evidence="2">Uncharacterized protein</fullName>
    </submittedName>
</protein>
<dbReference type="EMBL" id="NJHN03000123">
    <property type="protein sequence ID" value="KAH9413118.1"/>
    <property type="molecule type" value="Genomic_DNA"/>
</dbReference>
<evidence type="ECO:0000313" key="3">
    <source>
        <dbReference type="Proteomes" id="UP000887458"/>
    </source>
</evidence>
<keyword evidence="3" id="KW-1185">Reference proteome</keyword>
<feature type="transmembrane region" description="Helical" evidence="1">
    <location>
        <begin position="100"/>
        <end position="122"/>
    </location>
</feature>
<reference evidence="2 3" key="1">
    <citation type="journal article" date="2018" name="J. Allergy Clin. Immunol.">
        <title>High-quality assembly of Dermatophagoides pteronyssinus genome and transcriptome reveals a wide range of novel allergens.</title>
        <authorList>
            <person name="Liu X.Y."/>
            <person name="Yang K.Y."/>
            <person name="Wang M.Q."/>
            <person name="Kwok J.S."/>
            <person name="Zeng X."/>
            <person name="Yang Z."/>
            <person name="Xiao X.J."/>
            <person name="Lau C.P."/>
            <person name="Li Y."/>
            <person name="Huang Z.M."/>
            <person name="Ba J.G."/>
            <person name="Yim A.K."/>
            <person name="Ouyang C.Y."/>
            <person name="Ngai S.M."/>
            <person name="Chan T.F."/>
            <person name="Leung E.L."/>
            <person name="Liu L."/>
            <person name="Liu Z.G."/>
            <person name="Tsui S.K."/>
        </authorList>
    </citation>
    <scope>NUCLEOTIDE SEQUENCE [LARGE SCALE GENOMIC DNA]</scope>
    <source>
        <strain evidence="2">Derp</strain>
    </source>
</reference>
<feature type="transmembrane region" description="Helical" evidence="1">
    <location>
        <begin position="179"/>
        <end position="198"/>
    </location>
</feature>
<keyword evidence="1" id="KW-0812">Transmembrane</keyword>
<evidence type="ECO:0000313" key="2">
    <source>
        <dbReference type="EMBL" id="KAH9413118.1"/>
    </source>
</evidence>
<keyword evidence="1" id="KW-0472">Membrane</keyword>
<keyword evidence="1" id="KW-1133">Transmembrane helix</keyword>
<comment type="caution">
    <text evidence="2">The sequence shown here is derived from an EMBL/GenBank/DDBJ whole genome shotgun (WGS) entry which is preliminary data.</text>
</comment>